<organism evidence="2 3">
    <name type="scientific">Polyporus arcularius HHB13444</name>
    <dbReference type="NCBI Taxonomy" id="1314778"/>
    <lineage>
        <taxon>Eukaryota</taxon>
        <taxon>Fungi</taxon>
        <taxon>Dikarya</taxon>
        <taxon>Basidiomycota</taxon>
        <taxon>Agaricomycotina</taxon>
        <taxon>Agaricomycetes</taxon>
        <taxon>Polyporales</taxon>
        <taxon>Polyporaceae</taxon>
        <taxon>Polyporus</taxon>
    </lineage>
</organism>
<evidence type="ECO:0000256" key="1">
    <source>
        <dbReference type="SAM" id="MobiDB-lite"/>
    </source>
</evidence>
<evidence type="ECO:0000313" key="3">
    <source>
        <dbReference type="Proteomes" id="UP000308197"/>
    </source>
</evidence>
<sequence>MAIKDEPKDEPSFSDSEADIKPQNRERTTDADGNKRKPDEAGRPHAADVKRIKTGGPAGSEDTRQESDPPRSKCDAFWYKDGNVVVVVGNTAFKLYKARLSRYSIVLAGQFADEGAGRPTMEGCPVYELTGLKVEDFKQFLEALETPIVFASRSPSQPTLISILRASQALDCSTTRAFALEKLRSIWSHDDPTLPGGKLGGPLAVRIIQLSRECGVPELRKRAFYELIRSSSFWERIATNRSSIHLPDADIIALLLARQELQRLWSALVFEPPFGKDTGCPTKTCAPNIFKGGPVGRTGLWRAQMIEDGDFDAGSADPIGHLEMLLTKRAEDLAAQGWCEGCIENRQKAWTDAQVNWWGVLDQWCKS</sequence>
<evidence type="ECO:0008006" key="4">
    <source>
        <dbReference type="Google" id="ProtNLM"/>
    </source>
</evidence>
<proteinExistence type="predicted"/>
<accession>A0A5C3P9V1</accession>
<protein>
    <recommendedName>
        <fullName evidence="4">BTB domain-containing protein</fullName>
    </recommendedName>
</protein>
<name>A0A5C3P9V1_9APHY</name>
<dbReference type="EMBL" id="ML211255">
    <property type="protein sequence ID" value="TFK85398.1"/>
    <property type="molecule type" value="Genomic_DNA"/>
</dbReference>
<feature type="compositionally biased region" description="Basic and acidic residues" evidence="1">
    <location>
        <begin position="18"/>
        <end position="51"/>
    </location>
</feature>
<gene>
    <name evidence="2" type="ORF">K466DRAFT_601192</name>
</gene>
<reference evidence="2 3" key="1">
    <citation type="journal article" date="2019" name="Nat. Ecol. Evol.">
        <title>Megaphylogeny resolves global patterns of mushroom evolution.</title>
        <authorList>
            <person name="Varga T."/>
            <person name="Krizsan K."/>
            <person name="Foldi C."/>
            <person name="Dima B."/>
            <person name="Sanchez-Garcia M."/>
            <person name="Sanchez-Ramirez S."/>
            <person name="Szollosi G.J."/>
            <person name="Szarkandi J.G."/>
            <person name="Papp V."/>
            <person name="Albert L."/>
            <person name="Andreopoulos W."/>
            <person name="Angelini C."/>
            <person name="Antonin V."/>
            <person name="Barry K.W."/>
            <person name="Bougher N.L."/>
            <person name="Buchanan P."/>
            <person name="Buyck B."/>
            <person name="Bense V."/>
            <person name="Catcheside P."/>
            <person name="Chovatia M."/>
            <person name="Cooper J."/>
            <person name="Damon W."/>
            <person name="Desjardin D."/>
            <person name="Finy P."/>
            <person name="Geml J."/>
            <person name="Haridas S."/>
            <person name="Hughes K."/>
            <person name="Justo A."/>
            <person name="Karasinski D."/>
            <person name="Kautmanova I."/>
            <person name="Kiss B."/>
            <person name="Kocsube S."/>
            <person name="Kotiranta H."/>
            <person name="LaButti K.M."/>
            <person name="Lechner B.E."/>
            <person name="Liimatainen K."/>
            <person name="Lipzen A."/>
            <person name="Lukacs Z."/>
            <person name="Mihaltcheva S."/>
            <person name="Morgado L.N."/>
            <person name="Niskanen T."/>
            <person name="Noordeloos M.E."/>
            <person name="Ohm R.A."/>
            <person name="Ortiz-Santana B."/>
            <person name="Ovrebo C."/>
            <person name="Racz N."/>
            <person name="Riley R."/>
            <person name="Savchenko A."/>
            <person name="Shiryaev A."/>
            <person name="Soop K."/>
            <person name="Spirin V."/>
            <person name="Szebenyi C."/>
            <person name="Tomsovsky M."/>
            <person name="Tulloss R.E."/>
            <person name="Uehling J."/>
            <person name="Grigoriev I.V."/>
            <person name="Vagvolgyi C."/>
            <person name="Papp T."/>
            <person name="Martin F.M."/>
            <person name="Miettinen O."/>
            <person name="Hibbett D.S."/>
            <person name="Nagy L.G."/>
        </authorList>
    </citation>
    <scope>NUCLEOTIDE SEQUENCE [LARGE SCALE GENOMIC DNA]</scope>
    <source>
        <strain evidence="2 3">HHB13444</strain>
    </source>
</reference>
<dbReference type="InParanoid" id="A0A5C3P9V1"/>
<evidence type="ECO:0000313" key="2">
    <source>
        <dbReference type="EMBL" id="TFK85398.1"/>
    </source>
</evidence>
<feature type="compositionally biased region" description="Basic and acidic residues" evidence="1">
    <location>
        <begin position="1"/>
        <end position="11"/>
    </location>
</feature>
<feature type="region of interest" description="Disordered" evidence="1">
    <location>
        <begin position="1"/>
        <end position="72"/>
    </location>
</feature>
<dbReference type="AlphaFoldDB" id="A0A5C3P9V1"/>
<feature type="compositionally biased region" description="Basic and acidic residues" evidence="1">
    <location>
        <begin position="61"/>
        <end position="72"/>
    </location>
</feature>
<keyword evidence="3" id="KW-1185">Reference proteome</keyword>
<dbReference type="Proteomes" id="UP000308197">
    <property type="component" value="Unassembled WGS sequence"/>
</dbReference>